<dbReference type="InterPro" id="IPR000524">
    <property type="entry name" value="Tscrpt_reg_HTH_GntR"/>
</dbReference>
<dbReference type="SMART" id="SM00345">
    <property type="entry name" value="HTH_GNTR"/>
    <property type="match status" value="1"/>
</dbReference>
<dbReference type="Pfam" id="PF00392">
    <property type="entry name" value="GntR"/>
    <property type="match status" value="1"/>
</dbReference>
<dbReference type="GO" id="GO:0003677">
    <property type="term" value="F:DNA binding"/>
    <property type="evidence" value="ECO:0007669"/>
    <property type="project" value="UniProtKB-KW"/>
</dbReference>
<dbReference type="InterPro" id="IPR036390">
    <property type="entry name" value="WH_DNA-bd_sf"/>
</dbReference>
<dbReference type="PRINTS" id="PR00035">
    <property type="entry name" value="HTHGNTR"/>
</dbReference>
<keyword evidence="3" id="KW-0804">Transcription</keyword>
<keyword evidence="2" id="KW-0238">DNA-binding</keyword>
<dbReference type="EMBL" id="BAFF01000005">
    <property type="protein sequence ID" value="GAB52075.1"/>
    <property type="molecule type" value="Genomic_DNA"/>
</dbReference>
<dbReference type="PROSITE" id="PS50949">
    <property type="entry name" value="HTH_GNTR"/>
    <property type="match status" value="1"/>
</dbReference>
<comment type="caution">
    <text evidence="5">The sequence shown here is derived from an EMBL/GenBank/DDBJ whole genome shotgun (WGS) entry which is preliminary data.</text>
</comment>
<dbReference type="PANTHER" id="PTHR43537">
    <property type="entry name" value="TRANSCRIPTIONAL REGULATOR, GNTR FAMILY"/>
    <property type="match status" value="1"/>
</dbReference>
<dbReference type="InterPro" id="IPR008920">
    <property type="entry name" value="TF_FadR/GntR_C"/>
</dbReference>
<organism evidence="5 6">
    <name type="scientific">Atlantibacter hermannii NBRC 105704</name>
    <dbReference type="NCBI Taxonomy" id="1115512"/>
    <lineage>
        <taxon>Bacteria</taxon>
        <taxon>Pseudomonadati</taxon>
        <taxon>Pseudomonadota</taxon>
        <taxon>Gammaproteobacteria</taxon>
        <taxon>Enterobacterales</taxon>
        <taxon>Enterobacteriaceae</taxon>
        <taxon>Atlantibacter</taxon>
    </lineage>
</organism>
<dbReference type="SUPFAM" id="SSF48008">
    <property type="entry name" value="GntR ligand-binding domain-like"/>
    <property type="match status" value="1"/>
</dbReference>
<name>H5V267_ATLHE</name>
<dbReference type="SMART" id="SM00895">
    <property type="entry name" value="FCD"/>
    <property type="match status" value="1"/>
</dbReference>
<dbReference type="InterPro" id="IPR036388">
    <property type="entry name" value="WH-like_DNA-bd_sf"/>
</dbReference>
<feature type="domain" description="HTH gntR-type" evidence="4">
    <location>
        <begin position="17"/>
        <end position="84"/>
    </location>
</feature>
<dbReference type="Proteomes" id="UP000010297">
    <property type="component" value="Unassembled WGS sequence"/>
</dbReference>
<dbReference type="PANTHER" id="PTHR43537:SF45">
    <property type="entry name" value="GNTR FAMILY REGULATORY PROTEIN"/>
    <property type="match status" value="1"/>
</dbReference>
<keyword evidence="1" id="KW-0805">Transcription regulation</keyword>
<accession>H5V267</accession>
<proteinExistence type="predicted"/>
<evidence type="ECO:0000256" key="2">
    <source>
        <dbReference type="ARBA" id="ARBA00023125"/>
    </source>
</evidence>
<gene>
    <name evidence="5" type="ORF">EH105704_05_00810</name>
</gene>
<dbReference type="GO" id="GO:0003700">
    <property type="term" value="F:DNA-binding transcription factor activity"/>
    <property type="evidence" value="ECO:0007669"/>
    <property type="project" value="InterPro"/>
</dbReference>
<dbReference type="InterPro" id="IPR011711">
    <property type="entry name" value="GntR_C"/>
</dbReference>
<dbReference type="AlphaFoldDB" id="H5V267"/>
<evidence type="ECO:0000256" key="3">
    <source>
        <dbReference type="ARBA" id="ARBA00023163"/>
    </source>
</evidence>
<evidence type="ECO:0000256" key="1">
    <source>
        <dbReference type="ARBA" id="ARBA00023015"/>
    </source>
</evidence>
<keyword evidence="6" id="KW-1185">Reference proteome</keyword>
<evidence type="ECO:0000259" key="4">
    <source>
        <dbReference type="PROSITE" id="PS50949"/>
    </source>
</evidence>
<evidence type="ECO:0000313" key="5">
    <source>
        <dbReference type="EMBL" id="GAB52075.1"/>
    </source>
</evidence>
<dbReference type="Gene3D" id="1.20.120.530">
    <property type="entry name" value="GntR ligand-binding domain-like"/>
    <property type="match status" value="1"/>
</dbReference>
<dbReference type="Gene3D" id="1.10.10.10">
    <property type="entry name" value="Winged helix-like DNA-binding domain superfamily/Winged helix DNA-binding domain"/>
    <property type="match status" value="1"/>
</dbReference>
<sequence length="237" mass="26480">MAGGQLMSAFRGTPAQEGIAGRVYQHVKQAIFEFELLPGDRFSESDIANRVGVSRTPVRQALYALEQEGYLDVQPRSGWQVKPVDFDALEAFYDLRVVLETEAVRRLCQRPDAGVPASLQALVAFWIDSPPLPEGSDVAQRDEAFHMTLVCAAGNPEMARVHRDVTEKIRIVRRLDFTQAPRVAATYAEHSAILLAIIHRDVKEASDRLNAHIAQSQKEVRNITLHMLQQARQAKCP</sequence>
<protein>
    <submittedName>
        <fullName evidence="5">Putative GntR family transcriptional regulator</fullName>
    </submittedName>
</protein>
<dbReference type="CDD" id="cd07377">
    <property type="entry name" value="WHTH_GntR"/>
    <property type="match status" value="1"/>
</dbReference>
<dbReference type="SUPFAM" id="SSF46785">
    <property type="entry name" value="Winged helix' DNA-binding domain"/>
    <property type="match status" value="1"/>
</dbReference>
<dbReference type="Pfam" id="PF07729">
    <property type="entry name" value="FCD"/>
    <property type="match status" value="1"/>
</dbReference>
<reference evidence="5 6" key="1">
    <citation type="submission" date="2012-02" db="EMBL/GenBank/DDBJ databases">
        <title>Whole genome shotgun sequence of Escherichia hermannii NBRC 105704.</title>
        <authorList>
            <person name="Yoshida I."/>
            <person name="Hosoyama A."/>
            <person name="Tsuchikane K."/>
            <person name="Katsumata H."/>
            <person name="Yamazaki S."/>
            <person name="Fujita N."/>
        </authorList>
    </citation>
    <scope>NUCLEOTIDE SEQUENCE [LARGE SCALE GENOMIC DNA]</scope>
    <source>
        <strain evidence="5 6">NBRC 105704</strain>
    </source>
</reference>
<dbReference type="eggNOG" id="COG1802">
    <property type="taxonomic scope" value="Bacteria"/>
</dbReference>
<evidence type="ECO:0000313" key="6">
    <source>
        <dbReference type="Proteomes" id="UP000010297"/>
    </source>
</evidence>